<dbReference type="InterPro" id="IPR023187">
    <property type="entry name" value="Tscrpt_reg_MarR-type_CS"/>
</dbReference>
<dbReference type="SMART" id="SM00347">
    <property type="entry name" value="HTH_MARR"/>
    <property type="match status" value="1"/>
</dbReference>
<dbReference type="Pfam" id="PF12802">
    <property type="entry name" value="MarR_2"/>
    <property type="match status" value="1"/>
</dbReference>
<gene>
    <name evidence="6" type="ORF">FHR36_005713</name>
</gene>
<comment type="caution">
    <text evidence="6">The sequence shown here is derived from an EMBL/GenBank/DDBJ whole genome shotgun (WGS) entry which is preliminary data.</text>
</comment>
<feature type="compositionally biased region" description="Pro residues" evidence="4">
    <location>
        <begin position="1"/>
        <end position="15"/>
    </location>
</feature>
<evidence type="ECO:0000313" key="7">
    <source>
        <dbReference type="Proteomes" id="UP001206483"/>
    </source>
</evidence>
<dbReference type="PROSITE" id="PS50995">
    <property type="entry name" value="HTH_MARR_2"/>
    <property type="match status" value="1"/>
</dbReference>
<dbReference type="Gene3D" id="1.10.10.10">
    <property type="entry name" value="Winged helix-like DNA-binding domain superfamily/Winged helix DNA-binding domain"/>
    <property type="match status" value="1"/>
</dbReference>
<evidence type="ECO:0000256" key="3">
    <source>
        <dbReference type="ARBA" id="ARBA00023163"/>
    </source>
</evidence>
<organism evidence="6 7">
    <name type="scientific">Kitasatospora paracochleata</name>
    <dbReference type="NCBI Taxonomy" id="58354"/>
    <lineage>
        <taxon>Bacteria</taxon>
        <taxon>Bacillati</taxon>
        <taxon>Actinomycetota</taxon>
        <taxon>Actinomycetes</taxon>
        <taxon>Kitasatosporales</taxon>
        <taxon>Streptomycetaceae</taxon>
        <taxon>Kitasatospora</taxon>
    </lineage>
</organism>
<accession>A0ABT1J528</accession>
<name>A0ABT1J528_9ACTN</name>
<evidence type="ECO:0000313" key="6">
    <source>
        <dbReference type="EMBL" id="MCP2312547.1"/>
    </source>
</evidence>
<dbReference type="SUPFAM" id="SSF46785">
    <property type="entry name" value="Winged helix' DNA-binding domain"/>
    <property type="match status" value="1"/>
</dbReference>
<dbReference type="InterPro" id="IPR036390">
    <property type="entry name" value="WH_DNA-bd_sf"/>
</dbReference>
<feature type="compositionally biased region" description="Low complexity" evidence="4">
    <location>
        <begin position="16"/>
        <end position="41"/>
    </location>
</feature>
<sequence length="210" mass="21958">MPPQSDAPSSPPAPSSPSATAPASPESAAAKSPAAGPGAAESVLEESAAIARAQHLTDVITRLRRALRSSIRTDYPWESLPMAQVELLQTLAAEPLRVGELAARQRLAPNTVSGLIGKLLDAGFVDRQPDPGDRRTARIALTDAGHQQLRDWQRAHERRLADALESLAPGDRDAVMRALPGLEQLARALSAPSPAPAPAPAAAPRGDRPA</sequence>
<dbReference type="GO" id="GO:0003677">
    <property type="term" value="F:DNA binding"/>
    <property type="evidence" value="ECO:0007669"/>
    <property type="project" value="UniProtKB-KW"/>
</dbReference>
<dbReference type="PANTHER" id="PTHR39515">
    <property type="entry name" value="CONSERVED PROTEIN"/>
    <property type="match status" value="1"/>
</dbReference>
<dbReference type="Proteomes" id="UP001206483">
    <property type="component" value="Unassembled WGS sequence"/>
</dbReference>
<evidence type="ECO:0000259" key="5">
    <source>
        <dbReference type="PROSITE" id="PS50995"/>
    </source>
</evidence>
<feature type="domain" description="HTH marR-type" evidence="5">
    <location>
        <begin position="53"/>
        <end position="184"/>
    </location>
</feature>
<protein>
    <submittedName>
        <fullName evidence="6">DNA-binding MarR family transcriptional regulator</fullName>
    </submittedName>
</protein>
<dbReference type="EMBL" id="JAMZDX010000005">
    <property type="protein sequence ID" value="MCP2312547.1"/>
    <property type="molecule type" value="Genomic_DNA"/>
</dbReference>
<dbReference type="InterPro" id="IPR052526">
    <property type="entry name" value="HTH-type_Bedaq_tolerance"/>
</dbReference>
<proteinExistence type="predicted"/>
<evidence type="ECO:0000256" key="4">
    <source>
        <dbReference type="SAM" id="MobiDB-lite"/>
    </source>
</evidence>
<dbReference type="RefSeq" id="WP_253801688.1">
    <property type="nucleotide sequence ID" value="NZ_BAAAUB010000095.1"/>
</dbReference>
<feature type="region of interest" description="Disordered" evidence="4">
    <location>
        <begin position="187"/>
        <end position="210"/>
    </location>
</feature>
<evidence type="ECO:0000256" key="1">
    <source>
        <dbReference type="ARBA" id="ARBA00023015"/>
    </source>
</evidence>
<keyword evidence="7" id="KW-1185">Reference proteome</keyword>
<dbReference type="InterPro" id="IPR000835">
    <property type="entry name" value="HTH_MarR-typ"/>
</dbReference>
<dbReference type="InterPro" id="IPR036388">
    <property type="entry name" value="WH-like_DNA-bd_sf"/>
</dbReference>
<feature type="region of interest" description="Disordered" evidence="4">
    <location>
        <begin position="1"/>
        <end position="41"/>
    </location>
</feature>
<keyword evidence="1" id="KW-0805">Transcription regulation</keyword>
<dbReference type="PANTHER" id="PTHR39515:SF2">
    <property type="entry name" value="HTH-TYPE TRANSCRIPTIONAL REGULATOR RV0880"/>
    <property type="match status" value="1"/>
</dbReference>
<evidence type="ECO:0000256" key="2">
    <source>
        <dbReference type="ARBA" id="ARBA00023125"/>
    </source>
</evidence>
<keyword evidence="3" id="KW-0804">Transcription</keyword>
<dbReference type="PROSITE" id="PS01117">
    <property type="entry name" value="HTH_MARR_1"/>
    <property type="match status" value="1"/>
</dbReference>
<keyword evidence="2 6" id="KW-0238">DNA-binding</keyword>
<reference evidence="6 7" key="1">
    <citation type="submission" date="2022-06" db="EMBL/GenBank/DDBJ databases">
        <title>Sequencing the genomes of 1000 actinobacteria strains.</title>
        <authorList>
            <person name="Klenk H.-P."/>
        </authorList>
    </citation>
    <scope>NUCLEOTIDE SEQUENCE [LARGE SCALE GENOMIC DNA]</scope>
    <source>
        <strain evidence="6 7">DSM 41656</strain>
    </source>
</reference>